<dbReference type="Pfam" id="PF04134">
    <property type="entry name" value="DCC1-like"/>
    <property type="match status" value="1"/>
</dbReference>
<dbReference type="PANTHER" id="PTHR34290:SF2">
    <property type="entry name" value="OS04G0668800 PROTEIN"/>
    <property type="match status" value="1"/>
</dbReference>
<organism evidence="1">
    <name type="scientific">Polynucleobacter sp. UK-FUSCHL-C3</name>
    <dbReference type="NCBI Taxonomy" id="2955208"/>
    <lineage>
        <taxon>Bacteria</taxon>
        <taxon>Pseudomonadati</taxon>
        <taxon>Pseudomonadota</taxon>
        <taxon>Betaproteobacteria</taxon>
        <taxon>Burkholderiales</taxon>
        <taxon>Burkholderiaceae</taxon>
        <taxon>Polynucleobacter</taxon>
    </lineage>
</organism>
<name>A0AAU8A4N0_9BURK</name>
<sequence>MRHALLPLTLFYDGACPLCQAEIIYLSSRNQQGLLRFVDINGPEYDPQVVGVSCEQALARMYGQMEGREAIHGVPVFAEAYRRANLPVLAWLFSQPLLRPIWNLSYRFFAKYRHTISGLIGPFFLRLAKRVSHSKSTSI</sequence>
<dbReference type="GO" id="GO:0015035">
    <property type="term" value="F:protein-disulfide reductase activity"/>
    <property type="evidence" value="ECO:0007669"/>
    <property type="project" value="InterPro"/>
</dbReference>
<dbReference type="InterPro" id="IPR007263">
    <property type="entry name" value="DCC1-like"/>
</dbReference>
<protein>
    <submittedName>
        <fullName evidence="1">DUF393 domain-containing protein</fullName>
    </submittedName>
</protein>
<dbReference type="AlphaFoldDB" id="A0AAU8A4N0"/>
<proteinExistence type="predicted"/>
<evidence type="ECO:0000313" key="1">
    <source>
        <dbReference type="EMBL" id="XCC58346.1"/>
    </source>
</evidence>
<dbReference type="EMBL" id="CP099959">
    <property type="protein sequence ID" value="XCC58346.1"/>
    <property type="molecule type" value="Genomic_DNA"/>
</dbReference>
<dbReference type="RefSeq" id="WP_353439567.1">
    <property type="nucleotide sequence ID" value="NZ_CP099959.1"/>
</dbReference>
<dbReference type="InterPro" id="IPR044691">
    <property type="entry name" value="DCC1_Trx"/>
</dbReference>
<dbReference type="PANTHER" id="PTHR34290">
    <property type="entry name" value="SI:CH73-390P7.2"/>
    <property type="match status" value="1"/>
</dbReference>
<accession>A0AAU8A4N0</accession>
<reference evidence="1" key="1">
    <citation type="submission" date="2022-06" db="EMBL/GenBank/DDBJ databases">
        <title>New Polynucleobacter species.</title>
        <authorList>
            <person name="Hahn M.W."/>
        </authorList>
    </citation>
    <scope>NUCLEOTIDE SEQUENCE</scope>
    <source>
        <strain evidence="1">UK-FUSCHL-C3</strain>
    </source>
</reference>
<gene>
    <name evidence="1" type="ORF">NKE59_03375</name>
</gene>